<dbReference type="InterPro" id="IPR036691">
    <property type="entry name" value="Endo/exonu/phosph_ase_sf"/>
</dbReference>
<dbReference type="SUPFAM" id="SSF56219">
    <property type="entry name" value="DNase I-like"/>
    <property type="match status" value="1"/>
</dbReference>
<dbReference type="AlphaFoldDB" id="A0A183N291"/>
<dbReference type="Proteomes" id="UP000277204">
    <property type="component" value="Unassembled WGS sequence"/>
</dbReference>
<dbReference type="EMBL" id="UZAI01019151">
    <property type="protein sequence ID" value="VDP43196.1"/>
    <property type="molecule type" value="Genomic_DNA"/>
</dbReference>
<keyword evidence="2" id="KW-1185">Reference proteome</keyword>
<reference evidence="1 2" key="1">
    <citation type="submission" date="2018-11" db="EMBL/GenBank/DDBJ databases">
        <authorList>
            <consortium name="Pathogen Informatics"/>
        </authorList>
    </citation>
    <scope>NUCLEOTIDE SEQUENCE [LARGE SCALE GENOMIC DNA]</scope>
    <source>
        <strain evidence="1 2">Zambia</strain>
    </source>
</reference>
<evidence type="ECO:0000313" key="1">
    <source>
        <dbReference type="EMBL" id="VDP43196.1"/>
    </source>
</evidence>
<gene>
    <name evidence="1" type="ORF">SMRZ_LOCUS22416</name>
</gene>
<sequence length="173" mass="19526">MLLYSDHEEENALNAQVVLVLSKEGREALTGWETYGSRIIEASLKQRSAWNVRTMWETGKTSQIELEMRRYNLAVLRISETHWTQAGRNRLAAGEMLLYSGHEADNAPHTQGVALMLSKVARNALVGWESHGPRIIKASFKTKKEGILMNIIQCYAPTNDGNDDIKDQSIIEK</sequence>
<name>A0A183N291_9TREM</name>
<protein>
    <submittedName>
        <fullName evidence="1">Uncharacterized protein</fullName>
    </submittedName>
</protein>
<proteinExistence type="predicted"/>
<dbReference type="Gene3D" id="3.60.10.10">
    <property type="entry name" value="Endonuclease/exonuclease/phosphatase"/>
    <property type="match status" value="1"/>
</dbReference>
<organism evidence="1 2">
    <name type="scientific">Schistosoma margrebowiei</name>
    <dbReference type="NCBI Taxonomy" id="48269"/>
    <lineage>
        <taxon>Eukaryota</taxon>
        <taxon>Metazoa</taxon>
        <taxon>Spiralia</taxon>
        <taxon>Lophotrochozoa</taxon>
        <taxon>Platyhelminthes</taxon>
        <taxon>Trematoda</taxon>
        <taxon>Digenea</taxon>
        <taxon>Strigeidida</taxon>
        <taxon>Schistosomatoidea</taxon>
        <taxon>Schistosomatidae</taxon>
        <taxon>Schistosoma</taxon>
    </lineage>
</organism>
<accession>A0A183N291</accession>
<evidence type="ECO:0000313" key="2">
    <source>
        <dbReference type="Proteomes" id="UP000277204"/>
    </source>
</evidence>